<feature type="compositionally biased region" description="Polar residues" evidence="1">
    <location>
        <begin position="584"/>
        <end position="597"/>
    </location>
</feature>
<keyword evidence="3" id="KW-1185">Reference proteome</keyword>
<feature type="region of interest" description="Disordered" evidence="1">
    <location>
        <begin position="155"/>
        <end position="178"/>
    </location>
</feature>
<feature type="compositionally biased region" description="Polar residues" evidence="1">
    <location>
        <begin position="155"/>
        <end position="177"/>
    </location>
</feature>
<feature type="region of interest" description="Disordered" evidence="1">
    <location>
        <begin position="584"/>
        <end position="645"/>
    </location>
</feature>
<gene>
    <name evidence="2" type="ORF">GOMPHAMPRED_000297</name>
</gene>
<dbReference type="EMBL" id="CAJPDQ010000001">
    <property type="protein sequence ID" value="CAF9903481.1"/>
    <property type="molecule type" value="Genomic_DNA"/>
</dbReference>
<comment type="caution">
    <text evidence="2">The sequence shown here is derived from an EMBL/GenBank/DDBJ whole genome shotgun (WGS) entry which is preliminary data.</text>
</comment>
<accession>A0A8H3EAW2</accession>
<proteinExistence type="predicted"/>
<evidence type="ECO:0000313" key="3">
    <source>
        <dbReference type="Proteomes" id="UP000664169"/>
    </source>
</evidence>
<evidence type="ECO:0000313" key="2">
    <source>
        <dbReference type="EMBL" id="CAF9903481.1"/>
    </source>
</evidence>
<dbReference type="Proteomes" id="UP000664169">
    <property type="component" value="Unassembled WGS sequence"/>
</dbReference>
<dbReference type="OrthoDB" id="5229017at2759"/>
<protein>
    <submittedName>
        <fullName evidence="2">Uncharacterized protein</fullName>
    </submittedName>
</protein>
<dbReference type="AlphaFoldDB" id="A0A8H3EAW2"/>
<reference evidence="2" key="1">
    <citation type="submission" date="2021-03" db="EMBL/GenBank/DDBJ databases">
        <authorList>
            <person name="Tagirdzhanova G."/>
        </authorList>
    </citation>
    <scope>NUCLEOTIDE SEQUENCE</scope>
</reference>
<name>A0A8H3EAW2_9LECA</name>
<sequence length="886" mass="97350">MDNEKAQPWDATESCLFLLPAPHQELNSSDMEEKEIVLVPVATERRYIGLARSLIKQSTAYASSSNLIEKNQEPSGLYLPEMSAEPNQSKLSNGAISEELLQPVAYKPQDFQPSKTSCGKPTSTATLVQTAAENGIRLPAQKLENHDIGSSSFQAVNEKVSPSSAPHQELSRTFSPHSDSDELLLPLVYDPNEHAQAIRSQKDSSKGNGSLLPKYPNLDADVPLGNVYGIDEMGFEGMIRNGLHIDDEILNGNGLYLNDMSQPSEEKIAIQAVNIQQASYNSPRPEVQSVYADVYASNPFSTDFGVQDDGDLSTRATLFPSKALLVPDFSGLECVVLPERPSKSFRGSLPNQTKEDDLAAVTKDFHHALSLIAMEKPHSALPNFGLPAKAMSILGQAERMKDVRACGKVENCVQKQLSPLGLVSDLSSEQSNGSRSLRSDSDRLQKQLFKEVPVALAKRNGRSFTNEDHILLSRPAKLQSILGTNISAPAANIPSPISELSQNEPRSSSTLYEKLFSQLLKPSGITEHGGNNFRPSSIQGRFDGEPVKRSSLSSSNGHPPCRMPFGSSGLGYYDKVTRQGSTGKFCHSSSDAANSQSKKFRTQGDVTIDRPSLRDSTNMPSNFHKELMRKSGDSTDDDSRKSPVLSPYKQFQRLASALDSTSTATNLDQGLSSSRPSSPVKKMFSSTVEKIGRMIPVSNNANSLHNSHETATGFPPGLKTSIHPADQNRLFGDLEYIIQDTANRFLLYQHSHSRLSPQSIEKTARIWHQKNRPQVAQFLYPISVQRKLVEQNLDTIAFHGPLAGNTTAINAVMHTWKYVAQELGIRSFCLPDAGLQHFLREAARLLELLGVTTGHMLHFQAWNNIVCRTVHANYQTPYSLHGKSFE</sequence>
<evidence type="ECO:0000256" key="1">
    <source>
        <dbReference type="SAM" id="MobiDB-lite"/>
    </source>
</evidence>
<feature type="region of interest" description="Disordered" evidence="1">
    <location>
        <begin position="523"/>
        <end position="567"/>
    </location>
</feature>
<feature type="compositionally biased region" description="Basic and acidic residues" evidence="1">
    <location>
        <begin position="623"/>
        <end position="641"/>
    </location>
</feature>
<organism evidence="2 3">
    <name type="scientific">Gomphillus americanus</name>
    <dbReference type="NCBI Taxonomy" id="1940652"/>
    <lineage>
        <taxon>Eukaryota</taxon>
        <taxon>Fungi</taxon>
        <taxon>Dikarya</taxon>
        <taxon>Ascomycota</taxon>
        <taxon>Pezizomycotina</taxon>
        <taxon>Lecanoromycetes</taxon>
        <taxon>OSLEUM clade</taxon>
        <taxon>Ostropomycetidae</taxon>
        <taxon>Ostropales</taxon>
        <taxon>Graphidaceae</taxon>
        <taxon>Gomphilloideae</taxon>
        <taxon>Gomphillus</taxon>
    </lineage>
</organism>